<reference evidence="1" key="1">
    <citation type="submission" date="2021-03" db="EMBL/GenBank/DDBJ databases">
        <title>Draft genome sequence of rust myrtle Austropuccinia psidii MF-1, a brazilian biotype.</title>
        <authorList>
            <person name="Quecine M.C."/>
            <person name="Pachon D.M.R."/>
            <person name="Bonatelli M.L."/>
            <person name="Correr F.H."/>
            <person name="Franceschini L.M."/>
            <person name="Leite T.F."/>
            <person name="Margarido G.R.A."/>
            <person name="Almeida C.A."/>
            <person name="Ferrarezi J.A."/>
            <person name="Labate C.A."/>
        </authorList>
    </citation>
    <scope>NUCLEOTIDE SEQUENCE</scope>
    <source>
        <strain evidence="1">MF-1</strain>
    </source>
</reference>
<dbReference type="AlphaFoldDB" id="A0A9Q3BPN3"/>
<keyword evidence="2" id="KW-1185">Reference proteome</keyword>
<sequence>MSSKLTEITDSSTYVLAPSVLLTGSRQRDVARWTKFGGIIPNISKPICSSSEVAISKINNKSVVKRIRRISDSPTDLDGEEAGGVNQSIVKLSCASPTQPPTKGFYSQVIPSTPRSSQPVLLTIPYSIPPPSPNTSTARPSIVLPIRPSPHSTAQTITNSY</sequence>
<organism evidence="1 2">
    <name type="scientific">Austropuccinia psidii MF-1</name>
    <dbReference type="NCBI Taxonomy" id="1389203"/>
    <lineage>
        <taxon>Eukaryota</taxon>
        <taxon>Fungi</taxon>
        <taxon>Dikarya</taxon>
        <taxon>Basidiomycota</taxon>
        <taxon>Pucciniomycotina</taxon>
        <taxon>Pucciniomycetes</taxon>
        <taxon>Pucciniales</taxon>
        <taxon>Sphaerophragmiaceae</taxon>
        <taxon>Austropuccinia</taxon>
    </lineage>
</organism>
<comment type="caution">
    <text evidence="1">The sequence shown here is derived from an EMBL/GenBank/DDBJ whole genome shotgun (WGS) entry which is preliminary data.</text>
</comment>
<protein>
    <submittedName>
        <fullName evidence="1">Uncharacterized protein</fullName>
    </submittedName>
</protein>
<gene>
    <name evidence="1" type="ORF">O181_008708</name>
</gene>
<dbReference type="Proteomes" id="UP000765509">
    <property type="component" value="Unassembled WGS sequence"/>
</dbReference>
<proteinExistence type="predicted"/>
<evidence type="ECO:0000313" key="2">
    <source>
        <dbReference type="Proteomes" id="UP000765509"/>
    </source>
</evidence>
<name>A0A9Q3BPN3_9BASI</name>
<evidence type="ECO:0000313" key="1">
    <source>
        <dbReference type="EMBL" id="MBW0468993.1"/>
    </source>
</evidence>
<dbReference type="EMBL" id="AVOT02002042">
    <property type="protein sequence ID" value="MBW0468993.1"/>
    <property type="molecule type" value="Genomic_DNA"/>
</dbReference>
<accession>A0A9Q3BPN3</accession>